<dbReference type="InterPro" id="IPR001387">
    <property type="entry name" value="Cro/C1-type_HTH"/>
</dbReference>
<name>A0AA36NQD1_STRG3</name>
<dbReference type="SMART" id="SM00530">
    <property type="entry name" value="HTH_XRE"/>
    <property type="match status" value="1"/>
</dbReference>
<dbReference type="Proteomes" id="UP000001517">
    <property type="component" value="Chromosome"/>
</dbReference>
<protein>
    <submittedName>
        <fullName evidence="2">Transcriptional regulator MutR family</fullName>
    </submittedName>
</protein>
<evidence type="ECO:0000313" key="3">
    <source>
        <dbReference type="Proteomes" id="UP000001517"/>
    </source>
</evidence>
<dbReference type="PANTHER" id="PTHR37038">
    <property type="entry name" value="TRANSCRIPTIONAL REGULATOR-RELATED"/>
    <property type="match status" value="1"/>
</dbReference>
<dbReference type="KEGG" id="sga:GALLO_0735"/>
<feature type="domain" description="HTH cro/C1-type" evidence="1">
    <location>
        <begin position="10"/>
        <end position="63"/>
    </location>
</feature>
<dbReference type="PROSITE" id="PS50943">
    <property type="entry name" value="HTH_CROC1"/>
    <property type="match status" value="1"/>
</dbReference>
<dbReference type="Gene3D" id="1.25.40.10">
    <property type="entry name" value="Tetratricopeptide repeat domain"/>
    <property type="match status" value="1"/>
</dbReference>
<evidence type="ECO:0000313" key="2">
    <source>
        <dbReference type="EMBL" id="CBI13227.1"/>
    </source>
</evidence>
<dbReference type="InterPro" id="IPR010982">
    <property type="entry name" value="Lambda_DNA-bd_dom_sf"/>
</dbReference>
<dbReference type="PANTHER" id="PTHR37038:SF12">
    <property type="entry name" value="TRANSCRIPTIONAL REGULATOR"/>
    <property type="match status" value="1"/>
</dbReference>
<dbReference type="SUPFAM" id="SSF47413">
    <property type="entry name" value="lambda repressor-like DNA-binding domains"/>
    <property type="match status" value="1"/>
</dbReference>
<organism evidence="2 3">
    <name type="scientific">Streptococcus gallolyticus (strain UCN34)</name>
    <dbReference type="NCBI Taxonomy" id="637909"/>
    <lineage>
        <taxon>Bacteria</taxon>
        <taxon>Bacillati</taxon>
        <taxon>Bacillota</taxon>
        <taxon>Bacilli</taxon>
        <taxon>Lactobacillales</taxon>
        <taxon>Streptococcaceae</taxon>
        <taxon>Streptococcus</taxon>
    </lineage>
</organism>
<evidence type="ECO:0000259" key="1">
    <source>
        <dbReference type="PROSITE" id="PS50943"/>
    </source>
</evidence>
<dbReference type="InterPro" id="IPR053163">
    <property type="entry name" value="HTH-type_regulator_Rgg"/>
</dbReference>
<dbReference type="AlphaFoldDB" id="A0AA36NQD1"/>
<dbReference type="GO" id="GO:0003677">
    <property type="term" value="F:DNA binding"/>
    <property type="evidence" value="ECO:0007669"/>
    <property type="project" value="InterPro"/>
</dbReference>
<dbReference type="Pfam" id="PF21259">
    <property type="entry name" value="Rgg_C"/>
    <property type="match status" value="1"/>
</dbReference>
<dbReference type="EMBL" id="FN597254">
    <property type="protein sequence ID" value="CBI13227.1"/>
    <property type="molecule type" value="Genomic_DNA"/>
</dbReference>
<dbReference type="Pfam" id="PF01381">
    <property type="entry name" value="HTH_3"/>
    <property type="match status" value="1"/>
</dbReference>
<dbReference type="InterPro" id="IPR010057">
    <property type="entry name" value="Transcription_activator_Rgg_C"/>
</dbReference>
<gene>
    <name evidence="2" type="ordered locus">GALLO_0735</name>
</gene>
<accession>A0AA36NQD1</accession>
<dbReference type="NCBIfam" id="TIGR01716">
    <property type="entry name" value="RGG_Cterm"/>
    <property type="match status" value="1"/>
</dbReference>
<reference evidence="2 3" key="1">
    <citation type="journal article" date="2010" name="J. Bacteriol.">
        <title>Genome sequence of Streptococcus gallolyticus: insights into its adaptation to the bovine rumen and its ability to cause endocarditis.</title>
        <authorList>
            <person name="Rusniok C."/>
            <person name="Couve E."/>
            <person name="Da Cunha V."/>
            <person name="El Gana R."/>
            <person name="Zidane N."/>
            <person name="Bouchier C."/>
            <person name="Poyart C."/>
            <person name="Leclercq R."/>
            <person name="Trieu-Cuot P."/>
            <person name="Glaser P."/>
        </authorList>
    </citation>
    <scope>NUCLEOTIDE SEQUENCE [LARGE SCALE GENOMIC DNA]</scope>
    <source>
        <strain evidence="2 3">UCN34</strain>
    </source>
</reference>
<dbReference type="CDD" id="cd00093">
    <property type="entry name" value="HTH_XRE"/>
    <property type="match status" value="1"/>
</dbReference>
<dbReference type="InterPro" id="IPR011990">
    <property type="entry name" value="TPR-like_helical_dom_sf"/>
</dbReference>
<sequence>MTIKHLGKLFKKYRVSRGLTLRDIAEAGISTSQLSRFEQGKTDLTITRLALVLEEMNVPIAEFMHVAGDSQRNHLERLLERIHYYHSVQDIAGLEYLLAAERADNTANELFQHLNTILIRIYLHDLSKEDDDLADELAYLSEYLFSVENWGCYELLLFKNAFVAFNYKTFMRLSEGLSQRTAVYQDLPANRQLRLDILLNGYLMCIERDELPDALYFEKQLTAASLTETELYERLVFHYGKYFYQFKKSQSEQAILEMQNAIKVLTLASSDQLAQKYQKHLERLIGKGKE</sequence>
<proteinExistence type="predicted"/>